<feature type="region of interest" description="Disordered" evidence="1">
    <location>
        <begin position="47"/>
        <end position="91"/>
    </location>
</feature>
<feature type="compositionally biased region" description="Low complexity" evidence="1">
    <location>
        <begin position="78"/>
        <end position="90"/>
    </location>
</feature>
<name>A0A7S4D1K3_9EUGL</name>
<proteinExistence type="predicted"/>
<gene>
    <name evidence="2" type="ORF">EGYM00163_LOCUS24311</name>
</gene>
<evidence type="ECO:0000256" key="1">
    <source>
        <dbReference type="SAM" id="MobiDB-lite"/>
    </source>
</evidence>
<evidence type="ECO:0000313" key="2">
    <source>
        <dbReference type="EMBL" id="CAE0813160.1"/>
    </source>
</evidence>
<dbReference type="EMBL" id="HBJA01069225">
    <property type="protein sequence ID" value="CAE0813160.1"/>
    <property type="molecule type" value="Transcribed_RNA"/>
</dbReference>
<dbReference type="AlphaFoldDB" id="A0A7S4D1K3"/>
<reference evidence="2" key="1">
    <citation type="submission" date="2021-01" db="EMBL/GenBank/DDBJ databases">
        <authorList>
            <person name="Corre E."/>
            <person name="Pelletier E."/>
            <person name="Niang G."/>
            <person name="Scheremetjew M."/>
            <person name="Finn R."/>
            <person name="Kale V."/>
            <person name="Holt S."/>
            <person name="Cochrane G."/>
            <person name="Meng A."/>
            <person name="Brown T."/>
            <person name="Cohen L."/>
        </authorList>
    </citation>
    <scope>NUCLEOTIDE SEQUENCE</scope>
    <source>
        <strain evidence="2">CCMP1594</strain>
    </source>
</reference>
<accession>A0A7S4D1K3</accession>
<organism evidence="2">
    <name type="scientific">Eutreptiella gymnastica</name>
    <dbReference type="NCBI Taxonomy" id="73025"/>
    <lineage>
        <taxon>Eukaryota</taxon>
        <taxon>Discoba</taxon>
        <taxon>Euglenozoa</taxon>
        <taxon>Euglenida</taxon>
        <taxon>Spirocuta</taxon>
        <taxon>Euglenophyceae</taxon>
        <taxon>Eutreptiales</taxon>
        <taxon>Eutreptiaceae</taxon>
        <taxon>Eutreptiella</taxon>
    </lineage>
</organism>
<protein>
    <submittedName>
        <fullName evidence="2">Uncharacterized protein</fullName>
    </submittedName>
</protein>
<feature type="compositionally biased region" description="Polar residues" evidence="1">
    <location>
        <begin position="47"/>
        <end position="56"/>
    </location>
</feature>
<sequence length="441" mass="47906">MEMPMQMPMEQGCLAAPCVDLQDLCKPLDLTKAPDVNQTTTVPSQVLLNPDASQPSNVPPPPQEAFPTAGETATRTDASSSSGVAESAEAPPKEQHLEIFCGSCPYDHLRSMKLSEDPDNTICLTHPELYTLWRAEVYSTGDREQIVAWLQAQGLERQTLLLSHVFNDPELPARTAFSIECCSSVTSLSAAHMQVLREFTHALLKLGANVAMADFALDIVNPLFEGVLPPLFSKKPVADVDGNVQLRFSPPTLADCANGQISMLGTLAQDGETSIFTMSSTRRPVLGLKAQGCLRVLAVAVGAGSPRNDELVSIQAATGKWEPGTTEDKEFKVGTPVIMTLDEESEEYLRTEWKGNLLLFGAHFSEIQRIGGLREDVLSEMVEAQDGAEEALRFKARYCAMEGNAPVQMAMMQECAKRCVTKAPQAKKRFSSKALSSKNTA</sequence>